<protein>
    <submittedName>
        <fullName evidence="2">TonB C terminal</fullName>
    </submittedName>
</protein>
<evidence type="ECO:0000313" key="2">
    <source>
        <dbReference type="EMBL" id="SFP70727.1"/>
    </source>
</evidence>
<accession>A0A1I5SJP2</accession>
<dbReference type="Pfam" id="PF13103">
    <property type="entry name" value="TonB_2"/>
    <property type="match status" value="1"/>
</dbReference>
<dbReference type="EMBL" id="FOXB01000034">
    <property type="protein sequence ID" value="SFP70727.1"/>
    <property type="molecule type" value="Genomic_DNA"/>
</dbReference>
<feature type="transmembrane region" description="Helical" evidence="1">
    <location>
        <begin position="6"/>
        <end position="30"/>
    </location>
</feature>
<keyword evidence="1" id="KW-1133">Transmembrane helix</keyword>
<dbReference type="Gene3D" id="3.30.1150.10">
    <property type="match status" value="1"/>
</dbReference>
<evidence type="ECO:0000256" key="1">
    <source>
        <dbReference type="SAM" id="Phobius"/>
    </source>
</evidence>
<dbReference type="RefSeq" id="WP_092913420.1">
    <property type="nucleotide sequence ID" value="NZ_FOXB01000034.1"/>
</dbReference>
<dbReference type="SUPFAM" id="SSF74653">
    <property type="entry name" value="TolA/TonB C-terminal domain"/>
    <property type="match status" value="1"/>
</dbReference>
<gene>
    <name evidence="2" type="ORF">SAMN05216234_13420</name>
</gene>
<keyword evidence="3" id="KW-1185">Reference proteome</keyword>
<keyword evidence="1" id="KW-0472">Membrane</keyword>
<dbReference type="OrthoDB" id="5372757at2"/>
<name>A0A1I5SJP2_9BACT</name>
<dbReference type="AlphaFoldDB" id="A0A1I5SJP2"/>
<dbReference type="Proteomes" id="UP000199227">
    <property type="component" value="Unassembled WGS sequence"/>
</dbReference>
<reference evidence="2 3" key="1">
    <citation type="submission" date="2016-10" db="EMBL/GenBank/DDBJ databases">
        <authorList>
            <person name="de Groot N.N."/>
        </authorList>
    </citation>
    <scope>NUCLEOTIDE SEQUENCE [LARGE SCALE GENOMIC DNA]</scope>
    <source>
        <strain evidence="2 3">EP1-55-1</strain>
    </source>
</reference>
<sequence>MVNRNLFFIIGGISAFSLYAILFILLFYYFNEHKSAKQFVPKNTNTLEVSILQEPSQIKKHNKIKAISKKTQKLPEKPKKNAIKGSTSAKHSSYSKSIATLFKGVKVGKPHFSSSLRMANAPKIQYKPVVVSSKTQSDAKSLIDNLKFSNLDIKLKSQSSGSGNVDKYMNKIYEIIFNSWHPDVLFAGLEARVVIEIFPDGKFMYKMINPSDNQSFNESLIEYLNQLQHKGFPPHKNGRKLVVELNFKPKE</sequence>
<dbReference type="STRING" id="223786.SAMN05216234_13420"/>
<proteinExistence type="predicted"/>
<organism evidence="2 3">
    <name type="scientific">Hydrogenimonas thermophila</name>
    <dbReference type="NCBI Taxonomy" id="223786"/>
    <lineage>
        <taxon>Bacteria</taxon>
        <taxon>Pseudomonadati</taxon>
        <taxon>Campylobacterota</taxon>
        <taxon>Epsilonproteobacteria</taxon>
        <taxon>Campylobacterales</taxon>
        <taxon>Hydrogenimonadaceae</taxon>
        <taxon>Hydrogenimonas</taxon>
    </lineage>
</organism>
<keyword evidence="1" id="KW-0812">Transmembrane</keyword>
<evidence type="ECO:0000313" key="3">
    <source>
        <dbReference type="Proteomes" id="UP000199227"/>
    </source>
</evidence>